<keyword evidence="4" id="KW-1185">Reference proteome</keyword>
<feature type="domain" description="Rad50/SbcC-type AAA" evidence="2">
    <location>
        <begin position="5"/>
        <end position="278"/>
    </location>
</feature>
<evidence type="ECO:0000256" key="1">
    <source>
        <dbReference type="SAM" id="Coils"/>
    </source>
</evidence>
<evidence type="ECO:0000313" key="3">
    <source>
        <dbReference type="EMBL" id="MFD1631808.1"/>
    </source>
</evidence>
<evidence type="ECO:0000313" key="4">
    <source>
        <dbReference type="Proteomes" id="UP001597118"/>
    </source>
</evidence>
<dbReference type="Pfam" id="PF13476">
    <property type="entry name" value="AAA_23"/>
    <property type="match status" value="1"/>
</dbReference>
<dbReference type="InterPro" id="IPR027417">
    <property type="entry name" value="P-loop_NTPase"/>
</dbReference>
<keyword evidence="1" id="KW-0175">Coiled coil</keyword>
<sequence length="1023" mass="119107">MIPVSLTIKGLYSYQQEQTIDFTKLLEGQLFGIFGSVGSGKSSVLEAISYALYGDTERLNRTDNRSYNMMNLRSNELLIDFVFVNYDQHQYRFVVRGKRNSKQHDKVGTLERTSYKLEKDGSWQPLEGANGEKVIGLSYDNFRRTIIIPQGKFQEFLQLGDKDRTVMLREIFQLEKYEFFYQAASLEKKNTENVQHLNGELANYQNVSVEEIEHSKQRLVELTKQVSQAKLQMESKVLQVQSLEKLRQTYTEYQSQLRHQQELEGRRAYFENLKKKLEQYSYGLQYFKTDLVQQSKLTQQEGQINQELSSLIISLDKVLNELNNNVLKLSNVKLSYDKVDDLKIQLQDVERLSAVRKLEEETAELAIRVDKGKKLLQDKETERIQLNASLDMLAEEEKHVKKQLLDLGYLNVLKQWYLNKKHLKSFVDQDASELHIVENQINNIKEQILEISKGELLINSVLNSVFSLELIRNKLELLEKEEVLINEKFNHYQLQLKLGEYVANLKPNEPCPLCGSSDHPQTLHVEDVASHQQEEQEKLVELKKNKKTLGDLLISFQNLEYALKNQQEAKEKLLLRFKQHNLDLEKHLQTFIWKDFNADDEALLEKKEQEVEELQRVLDSKELLLEKQRQQLKAEEDTISKYRAALDKILLSYREKEGQVALLKQQLVTKDLLNANYSLTQLEEEKSALTQRILTIQTEYEKLTQQIEEQKQQQIVFSERKHNLSTQLKVINDELEHIAAQLGQNLSNSPFADINQVKEVLSEVMNVQEQDKAIQQFNAQLYNAEQNTQRLAKELEGKLFDEENYQLEKEQLKVVTEVFETQNAQKIKEDVFLKRQEEDLEKKQVLLANLETLKIRSENIDKLKNLFRSSGFVNYISSFYLQQLCAAANERFYKLSRQQLKLELSDKNDFLIRDYLNDGKLRSVKTLSGGQTFQASLSLALALAESVQKQNKSEQNFFFLDEGFGSLDKEALQVAFDTLKSLRKENRVVGVISHVEDLQQEIDVFLKVMNDANQGSLITGSWE</sequence>
<proteinExistence type="predicted"/>
<protein>
    <submittedName>
        <fullName evidence="3">AAA family ATPase</fullName>
    </submittedName>
</protein>
<feature type="coiled-coil region" evidence="1">
    <location>
        <begin position="525"/>
        <end position="645"/>
    </location>
</feature>
<dbReference type="RefSeq" id="WP_379664174.1">
    <property type="nucleotide sequence ID" value="NZ_JBHUDG010000050.1"/>
</dbReference>
<feature type="coiled-coil region" evidence="1">
    <location>
        <begin position="427"/>
        <end position="488"/>
    </location>
</feature>
<dbReference type="PANTHER" id="PTHR32114">
    <property type="entry name" value="ABC TRANSPORTER ABCH.3"/>
    <property type="match status" value="1"/>
</dbReference>
<dbReference type="Gene3D" id="3.40.50.300">
    <property type="entry name" value="P-loop containing nucleotide triphosphate hydrolases"/>
    <property type="match status" value="2"/>
</dbReference>
<feature type="coiled-coil region" evidence="1">
    <location>
        <begin position="212"/>
        <end position="263"/>
    </location>
</feature>
<accession>A0ABW4IHU8</accession>
<gene>
    <name evidence="3" type="ORF">ACFSAH_18185</name>
</gene>
<dbReference type="Proteomes" id="UP001597118">
    <property type="component" value="Unassembled WGS sequence"/>
</dbReference>
<dbReference type="InterPro" id="IPR038729">
    <property type="entry name" value="Rad50/SbcC_AAA"/>
</dbReference>
<reference evidence="4" key="1">
    <citation type="journal article" date="2019" name="Int. J. Syst. Evol. Microbiol.">
        <title>The Global Catalogue of Microorganisms (GCM) 10K type strain sequencing project: providing services to taxonomists for standard genome sequencing and annotation.</title>
        <authorList>
            <consortium name="The Broad Institute Genomics Platform"/>
            <consortium name="The Broad Institute Genome Sequencing Center for Infectious Disease"/>
            <person name="Wu L."/>
            <person name="Ma J."/>
        </authorList>
    </citation>
    <scope>NUCLEOTIDE SEQUENCE [LARGE SCALE GENOMIC DNA]</scope>
    <source>
        <strain evidence="4">CCUG 53762</strain>
    </source>
</reference>
<feature type="coiled-coil region" evidence="1">
    <location>
        <begin position="672"/>
        <end position="713"/>
    </location>
</feature>
<dbReference type="PANTHER" id="PTHR32114:SF2">
    <property type="entry name" value="ABC TRANSPORTER ABCH.3"/>
    <property type="match status" value="1"/>
</dbReference>
<evidence type="ECO:0000259" key="2">
    <source>
        <dbReference type="Pfam" id="PF13476"/>
    </source>
</evidence>
<dbReference type="Pfam" id="PF13558">
    <property type="entry name" value="SbcC_Walker_B"/>
    <property type="match status" value="1"/>
</dbReference>
<dbReference type="EMBL" id="JBHUDG010000050">
    <property type="protein sequence ID" value="MFD1631808.1"/>
    <property type="molecule type" value="Genomic_DNA"/>
</dbReference>
<dbReference type="SUPFAM" id="SSF52540">
    <property type="entry name" value="P-loop containing nucleoside triphosphate hydrolases"/>
    <property type="match status" value="1"/>
</dbReference>
<comment type="caution">
    <text evidence="3">The sequence shown here is derived from an EMBL/GenBank/DDBJ whole genome shotgun (WGS) entry which is preliminary data.</text>
</comment>
<feature type="coiled-coil region" evidence="1">
    <location>
        <begin position="767"/>
        <end position="794"/>
    </location>
</feature>
<organism evidence="3 4">
    <name type="scientific">Pseudopedobacter beijingensis</name>
    <dbReference type="NCBI Taxonomy" id="1207056"/>
    <lineage>
        <taxon>Bacteria</taxon>
        <taxon>Pseudomonadati</taxon>
        <taxon>Bacteroidota</taxon>
        <taxon>Sphingobacteriia</taxon>
        <taxon>Sphingobacteriales</taxon>
        <taxon>Sphingobacteriaceae</taxon>
        <taxon>Pseudopedobacter</taxon>
    </lineage>
</organism>
<name>A0ABW4IHU8_9SPHI</name>